<accession>A0A933L1S7</accession>
<evidence type="ECO:0000313" key="2">
    <source>
        <dbReference type="EMBL" id="MBI4920665.1"/>
    </source>
</evidence>
<dbReference type="AlphaFoldDB" id="A0A933L1S7"/>
<proteinExistence type="predicted"/>
<keyword evidence="1" id="KW-0812">Transmembrane</keyword>
<dbReference type="Proteomes" id="UP000782610">
    <property type="component" value="Unassembled WGS sequence"/>
</dbReference>
<keyword evidence="1" id="KW-1133">Transmembrane helix</keyword>
<protein>
    <submittedName>
        <fullName evidence="2">Uncharacterized protein</fullName>
    </submittedName>
</protein>
<feature type="transmembrane region" description="Helical" evidence="1">
    <location>
        <begin position="18"/>
        <end position="39"/>
    </location>
</feature>
<reference evidence="2" key="1">
    <citation type="submission" date="2020-07" db="EMBL/GenBank/DDBJ databases">
        <title>Huge and variable diversity of episymbiotic CPR bacteria and DPANN archaea in groundwater ecosystems.</title>
        <authorList>
            <person name="He C.Y."/>
            <person name="Keren R."/>
            <person name="Whittaker M."/>
            <person name="Farag I.F."/>
            <person name="Doudna J."/>
            <person name="Cate J.H.D."/>
            <person name="Banfield J.F."/>
        </authorList>
    </citation>
    <scope>NUCLEOTIDE SEQUENCE</scope>
    <source>
        <strain evidence="2">NC_groundwater_1586_Pr3_B-0.1um_66_15</strain>
    </source>
</reference>
<organism evidence="2 3">
    <name type="scientific">Devosia nanyangense</name>
    <dbReference type="NCBI Taxonomy" id="1228055"/>
    <lineage>
        <taxon>Bacteria</taxon>
        <taxon>Pseudomonadati</taxon>
        <taxon>Pseudomonadota</taxon>
        <taxon>Alphaproteobacteria</taxon>
        <taxon>Hyphomicrobiales</taxon>
        <taxon>Devosiaceae</taxon>
        <taxon>Devosia</taxon>
    </lineage>
</organism>
<keyword evidence="1" id="KW-0472">Membrane</keyword>
<feature type="transmembrane region" description="Helical" evidence="1">
    <location>
        <begin position="51"/>
        <end position="76"/>
    </location>
</feature>
<comment type="caution">
    <text evidence="2">The sequence shown here is derived from an EMBL/GenBank/DDBJ whole genome shotgun (WGS) entry which is preliminary data.</text>
</comment>
<evidence type="ECO:0000256" key="1">
    <source>
        <dbReference type="SAM" id="Phobius"/>
    </source>
</evidence>
<name>A0A933L1S7_9HYPH</name>
<evidence type="ECO:0000313" key="3">
    <source>
        <dbReference type="Proteomes" id="UP000782610"/>
    </source>
</evidence>
<dbReference type="EMBL" id="JACRAF010000007">
    <property type="protein sequence ID" value="MBI4920665.1"/>
    <property type="molecule type" value="Genomic_DNA"/>
</dbReference>
<sequence length="85" mass="9726">MNTNPIQYFWRHPRRTGFIIFNVIVVALLFAWANFSAGFGKDGLGGLPNIMLGYTGMGFLLLAWVIAWLAWAYLVYSRHHRSQGH</sequence>
<gene>
    <name evidence="2" type="ORF">HY834_02865</name>
</gene>